<dbReference type="InterPro" id="IPR019853">
    <property type="entry name" value="GldB-like"/>
</dbReference>
<accession>A0ABT0TKZ2</accession>
<dbReference type="PROSITE" id="PS51257">
    <property type="entry name" value="PROKAR_LIPOPROTEIN"/>
    <property type="match status" value="1"/>
</dbReference>
<dbReference type="Pfam" id="PF25594">
    <property type="entry name" value="GldB_lipo"/>
    <property type="match status" value="1"/>
</dbReference>
<comment type="caution">
    <text evidence="1">The sequence shown here is derived from an EMBL/GenBank/DDBJ whole genome shotgun (WGS) entry which is preliminary data.</text>
</comment>
<dbReference type="Proteomes" id="UP001317191">
    <property type="component" value="Unassembled WGS sequence"/>
</dbReference>
<evidence type="ECO:0000313" key="1">
    <source>
        <dbReference type="EMBL" id="MCL9808005.1"/>
    </source>
</evidence>
<proteinExistence type="predicted"/>
<gene>
    <name evidence="1" type="primary">gldB</name>
    <name evidence="1" type="ORF">NAT50_01380</name>
</gene>
<dbReference type="RefSeq" id="WP_250590735.1">
    <property type="nucleotide sequence ID" value="NZ_JAMLJM010000001.1"/>
</dbReference>
<reference evidence="1 2" key="1">
    <citation type="submission" date="2022-05" db="EMBL/GenBank/DDBJ databases">
        <title>Flavobacterium sp., isolated from activated sludge.</title>
        <authorList>
            <person name="Ran Q."/>
        </authorList>
    </citation>
    <scope>NUCLEOTIDE SEQUENCE [LARGE SCALE GENOMIC DNA]</scope>
    <source>
        <strain evidence="1 2">HXWNR70</strain>
    </source>
</reference>
<keyword evidence="2" id="KW-1185">Reference proteome</keyword>
<protein>
    <submittedName>
        <fullName evidence="1">Gliding motility lipoprotein GldB</fullName>
    </submittedName>
</protein>
<dbReference type="EMBL" id="JAMLJM010000001">
    <property type="protein sequence ID" value="MCL9808005.1"/>
    <property type="molecule type" value="Genomic_DNA"/>
</dbReference>
<dbReference type="NCBIfam" id="TIGR03514">
    <property type="entry name" value="GldB_lipo"/>
    <property type="match status" value="1"/>
</dbReference>
<evidence type="ECO:0000313" key="2">
    <source>
        <dbReference type="Proteomes" id="UP001317191"/>
    </source>
</evidence>
<sequence length="320" mass="38111">MKKFLCFLCVSMLVVSCKKNDKIVKDAEEIPLTIEVDRYDKAFFESKPQDLPKLKAKYPDFFPSGIDEKYLAEKMVHPMWRQLYQEVEKRYSNFDAQKTDIEKLFKYIKYYYPETKTPKVITVIQDMDPDYKVIYSRDKNVLIISLELYLGKDHKFYEYPNYQKKTFEPTQMLPDIVESFSHYIVKPPSERDFLSQMVYAGKQMYLKDVLLPETSEEDKICYTTEELKWCDDNDVEVWKYFVEENMLYSTSSKLTQNFIAPGPFSKFGMDNDKDTPARIGVWFGWQIVRSFMENNNVPVQKLMLMDAKEIFQKSKFKPTK</sequence>
<name>A0ABT0TKZ2_9FLAO</name>
<organism evidence="1 2">
    <name type="scientific">Flavobacterium luminosum</name>
    <dbReference type="NCBI Taxonomy" id="2949086"/>
    <lineage>
        <taxon>Bacteria</taxon>
        <taxon>Pseudomonadati</taxon>
        <taxon>Bacteroidota</taxon>
        <taxon>Flavobacteriia</taxon>
        <taxon>Flavobacteriales</taxon>
        <taxon>Flavobacteriaceae</taxon>
        <taxon>Flavobacterium</taxon>
    </lineage>
</organism>
<keyword evidence="1" id="KW-0449">Lipoprotein</keyword>